<organism evidence="2 3">
    <name type="scientific">Marasmius tenuissimus</name>
    <dbReference type="NCBI Taxonomy" id="585030"/>
    <lineage>
        <taxon>Eukaryota</taxon>
        <taxon>Fungi</taxon>
        <taxon>Dikarya</taxon>
        <taxon>Basidiomycota</taxon>
        <taxon>Agaricomycotina</taxon>
        <taxon>Agaricomycetes</taxon>
        <taxon>Agaricomycetidae</taxon>
        <taxon>Agaricales</taxon>
        <taxon>Marasmiineae</taxon>
        <taxon>Marasmiaceae</taxon>
        <taxon>Marasmius</taxon>
    </lineage>
</organism>
<keyword evidence="3" id="KW-1185">Reference proteome</keyword>
<dbReference type="Proteomes" id="UP001437256">
    <property type="component" value="Unassembled WGS sequence"/>
</dbReference>
<keyword evidence="1" id="KW-1133">Transmembrane helix</keyword>
<sequence length="92" mass="9958">MPPTTLVVDSNNGVPSVRKDLTGGGIIIVCTILGVALLGASAPPRDEGSFHVEQPRTTRTCIFSDKNEFHVELESEHHLAHLKLEEVLCSPE</sequence>
<evidence type="ECO:0000256" key="1">
    <source>
        <dbReference type="SAM" id="Phobius"/>
    </source>
</evidence>
<name>A0ABR3A1M5_9AGAR</name>
<feature type="transmembrane region" description="Helical" evidence="1">
    <location>
        <begin position="21"/>
        <end position="40"/>
    </location>
</feature>
<evidence type="ECO:0000313" key="3">
    <source>
        <dbReference type="Proteomes" id="UP001437256"/>
    </source>
</evidence>
<keyword evidence="1" id="KW-0812">Transmembrane</keyword>
<accession>A0ABR3A1M5</accession>
<evidence type="ECO:0008006" key="4">
    <source>
        <dbReference type="Google" id="ProtNLM"/>
    </source>
</evidence>
<proteinExistence type="predicted"/>
<keyword evidence="1" id="KW-0472">Membrane</keyword>
<protein>
    <recommendedName>
        <fullName evidence="4">MHC class II antigen</fullName>
    </recommendedName>
</protein>
<reference evidence="2 3" key="1">
    <citation type="submission" date="2024-05" db="EMBL/GenBank/DDBJ databases">
        <title>A draft genome resource for the thread blight pathogen Marasmius tenuissimus strain MS-2.</title>
        <authorList>
            <person name="Yulfo-Soto G.E."/>
            <person name="Baruah I.K."/>
            <person name="Amoako-Attah I."/>
            <person name="Bukari Y."/>
            <person name="Meinhardt L.W."/>
            <person name="Bailey B.A."/>
            <person name="Cohen S.P."/>
        </authorList>
    </citation>
    <scope>NUCLEOTIDE SEQUENCE [LARGE SCALE GENOMIC DNA]</scope>
    <source>
        <strain evidence="2 3">MS-2</strain>
    </source>
</reference>
<dbReference type="EMBL" id="JBBXMP010000028">
    <property type="protein sequence ID" value="KAL0067237.1"/>
    <property type="molecule type" value="Genomic_DNA"/>
</dbReference>
<evidence type="ECO:0000313" key="2">
    <source>
        <dbReference type="EMBL" id="KAL0067237.1"/>
    </source>
</evidence>
<comment type="caution">
    <text evidence="2">The sequence shown here is derived from an EMBL/GenBank/DDBJ whole genome shotgun (WGS) entry which is preliminary data.</text>
</comment>
<gene>
    <name evidence="2" type="ORF">AAF712_005807</name>
</gene>